<protein>
    <submittedName>
        <fullName evidence="3">DNA-binding PadR family transcriptional regulator</fullName>
    </submittedName>
</protein>
<organism evidence="3 4">
    <name type="scientific">Nonomuraea endophytica</name>
    <dbReference type="NCBI Taxonomy" id="714136"/>
    <lineage>
        <taxon>Bacteria</taxon>
        <taxon>Bacillati</taxon>
        <taxon>Actinomycetota</taxon>
        <taxon>Actinomycetes</taxon>
        <taxon>Streptosporangiales</taxon>
        <taxon>Streptosporangiaceae</taxon>
        <taxon>Nonomuraea</taxon>
    </lineage>
</organism>
<feature type="domain" description="Transcription regulator PadR N-terminal" evidence="2">
    <location>
        <begin position="24"/>
        <end position="85"/>
    </location>
</feature>
<dbReference type="Pfam" id="PF03551">
    <property type="entry name" value="PadR"/>
    <property type="match status" value="1"/>
</dbReference>
<dbReference type="InterPro" id="IPR036390">
    <property type="entry name" value="WH_DNA-bd_sf"/>
</dbReference>
<comment type="caution">
    <text evidence="3">The sequence shown here is derived from an EMBL/GenBank/DDBJ whole genome shotgun (WGS) entry which is preliminary data.</text>
</comment>
<evidence type="ECO:0000313" key="4">
    <source>
        <dbReference type="Proteomes" id="UP000568380"/>
    </source>
</evidence>
<dbReference type="SUPFAM" id="SSF46785">
    <property type="entry name" value="Winged helix' DNA-binding domain"/>
    <property type="match status" value="1"/>
</dbReference>
<reference evidence="3 4" key="1">
    <citation type="submission" date="2020-08" db="EMBL/GenBank/DDBJ databases">
        <title>Genomic Encyclopedia of Type Strains, Phase IV (KMG-IV): sequencing the most valuable type-strain genomes for metagenomic binning, comparative biology and taxonomic classification.</title>
        <authorList>
            <person name="Goeker M."/>
        </authorList>
    </citation>
    <scope>NUCLEOTIDE SEQUENCE [LARGE SCALE GENOMIC DNA]</scope>
    <source>
        <strain evidence="3 4">DSM 45385</strain>
    </source>
</reference>
<dbReference type="InterPro" id="IPR052509">
    <property type="entry name" value="Metal_resp_DNA-bind_regulator"/>
</dbReference>
<dbReference type="AlphaFoldDB" id="A0A7W8A2B6"/>
<dbReference type="Proteomes" id="UP000568380">
    <property type="component" value="Unassembled WGS sequence"/>
</dbReference>
<dbReference type="InterPro" id="IPR005149">
    <property type="entry name" value="Tscrpt_reg_PadR_N"/>
</dbReference>
<dbReference type="EMBL" id="JACHIN010000003">
    <property type="protein sequence ID" value="MBB5077511.1"/>
    <property type="molecule type" value="Genomic_DNA"/>
</dbReference>
<dbReference type="GO" id="GO:0003677">
    <property type="term" value="F:DNA binding"/>
    <property type="evidence" value="ECO:0007669"/>
    <property type="project" value="UniProtKB-KW"/>
</dbReference>
<keyword evidence="4" id="KW-1185">Reference proteome</keyword>
<evidence type="ECO:0000256" key="1">
    <source>
        <dbReference type="SAM" id="MobiDB-lite"/>
    </source>
</evidence>
<evidence type="ECO:0000259" key="2">
    <source>
        <dbReference type="Pfam" id="PF03551"/>
    </source>
</evidence>
<dbReference type="PANTHER" id="PTHR33169">
    <property type="entry name" value="PADR-FAMILY TRANSCRIPTIONAL REGULATOR"/>
    <property type="match status" value="1"/>
</dbReference>
<proteinExistence type="predicted"/>
<name>A0A7W8A2B6_9ACTN</name>
<sequence length="112" mass="12263">MPSEVRLTTTVATVLRIFLEDVSEPRYGFELMKHAKVQSGTLYPILARLEAAGWIEGRREVVDARHEGRPPRRLYLLTGGGATAARQALAELSARLTPPPPRGAVRPEGGYA</sequence>
<dbReference type="RefSeq" id="WP_184961369.1">
    <property type="nucleotide sequence ID" value="NZ_JACHIN010000003.1"/>
</dbReference>
<accession>A0A7W8A2B6</accession>
<dbReference type="PANTHER" id="PTHR33169:SF27">
    <property type="entry name" value="TRANSCRIPTIONAL REGULATOR PADR FAMILY PROTEIN"/>
    <property type="match status" value="1"/>
</dbReference>
<feature type="region of interest" description="Disordered" evidence="1">
    <location>
        <begin position="92"/>
        <end position="112"/>
    </location>
</feature>
<evidence type="ECO:0000313" key="3">
    <source>
        <dbReference type="EMBL" id="MBB5077511.1"/>
    </source>
</evidence>
<keyword evidence="3" id="KW-0238">DNA-binding</keyword>
<gene>
    <name evidence="3" type="ORF">HNR40_002984</name>
</gene>
<dbReference type="InterPro" id="IPR036388">
    <property type="entry name" value="WH-like_DNA-bd_sf"/>
</dbReference>
<dbReference type="Gene3D" id="1.10.10.10">
    <property type="entry name" value="Winged helix-like DNA-binding domain superfamily/Winged helix DNA-binding domain"/>
    <property type="match status" value="1"/>
</dbReference>